<reference evidence="2 3" key="1">
    <citation type="submission" date="2019-12" db="EMBL/GenBank/DDBJ databases">
        <title>Spirosoma sp. HMF4905 genome sequencing and assembly.</title>
        <authorList>
            <person name="Kang H."/>
            <person name="Cha I."/>
            <person name="Kim H."/>
            <person name="Joh K."/>
        </authorList>
    </citation>
    <scope>NUCLEOTIDE SEQUENCE [LARGE SCALE GENOMIC DNA]</scope>
    <source>
        <strain evidence="2 3">HMF4905</strain>
    </source>
</reference>
<accession>A0A7K1SL23</accession>
<evidence type="ECO:0000313" key="3">
    <source>
        <dbReference type="Proteomes" id="UP000436006"/>
    </source>
</evidence>
<name>A0A7K1SL23_9BACT</name>
<evidence type="ECO:0000256" key="1">
    <source>
        <dbReference type="SAM" id="MobiDB-lite"/>
    </source>
</evidence>
<evidence type="ECO:0000313" key="2">
    <source>
        <dbReference type="EMBL" id="MVM34393.1"/>
    </source>
</evidence>
<proteinExistence type="predicted"/>
<feature type="region of interest" description="Disordered" evidence="1">
    <location>
        <begin position="120"/>
        <end position="161"/>
    </location>
</feature>
<protein>
    <submittedName>
        <fullName evidence="2">Uncharacterized protein</fullName>
    </submittedName>
</protein>
<sequence length="161" mass="17565">MQTYASIDQQKLTFGNYATRRFCRLQGCTNDATTILQEFAGPNRGDALFHIVKAGLEAQYAIDKQPFTFDDADVSDFVDKVEGDTAKQNEVVYAFIGSVINKPATEVPAWIEEVKAEAERLAAEEQKKASQAQTPDEPKNVKAGKVDSTTKTSSPAPTATV</sequence>
<dbReference type="Proteomes" id="UP000436006">
    <property type="component" value="Unassembled WGS sequence"/>
</dbReference>
<dbReference type="AlphaFoldDB" id="A0A7K1SL23"/>
<organism evidence="2 3">
    <name type="scientific">Spirosoma arboris</name>
    <dbReference type="NCBI Taxonomy" id="2682092"/>
    <lineage>
        <taxon>Bacteria</taxon>
        <taxon>Pseudomonadati</taxon>
        <taxon>Bacteroidota</taxon>
        <taxon>Cytophagia</taxon>
        <taxon>Cytophagales</taxon>
        <taxon>Cytophagaceae</taxon>
        <taxon>Spirosoma</taxon>
    </lineage>
</organism>
<dbReference type="RefSeq" id="WP_157589213.1">
    <property type="nucleotide sequence ID" value="NZ_WPIN01000015.1"/>
</dbReference>
<dbReference type="EMBL" id="WPIN01000015">
    <property type="protein sequence ID" value="MVM34393.1"/>
    <property type="molecule type" value="Genomic_DNA"/>
</dbReference>
<gene>
    <name evidence="2" type="ORF">GO755_30455</name>
</gene>
<keyword evidence="3" id="KW-1185">Reference proteome</keyword>
<comment type="caution">
    <text evidence="2">The sequence shown here is derived from an EMBL/GenBank/DDBJ whole genome shotgun (WGS) entry which is preliminary data.</text>
</comment>
<feature type="compositionally biased region" description="Low complexity" evidence="1">
    <location>
        <begin position="149"/>
        <end position="161"/>
    </location>
</feature>